<organism evidence="1 2">
    <name type="scientific">Candidatus Berkelbacteria bacterium CG08_land_8_20_14_0_20_39_8</name>
    <dbReference type="NCBI Taxonomy" id="1974511"/>
    <lineage>
        <taxon>Bacteria</taxon>
        <taxon>Candidatus Berkelbacteria</taxon>
    </lineage>
</organism>
<proteinExistence type="predicted"/>
<reference evidence="2" key="1">
    <citation type="submission" date="2017-09" db="EMBL/GenBank/DDBJ databases">
        <title>Depth-based differentiation of microbial function through sediment-hosted aquifers and enrichment of novel symbionts in the deep terrestrial subsurface.</title>
        <authorList>
            <person name="Probst A.J."/>
            <person name="Ladd B."/>
            <person name="Jarett J.K."/>
            <person name="Geller-Mcgrath D.E."/>
            <person name="Sieber C.M.K."/>
            <person name="Emerson J.B."/>
            <person name="Anantharaman K."/>
            <person name="Thomas B.C."/>
            <person name="Malmstrom R."/>
            <person name="Stieglmeier M."/>
            <person name="Klingl A."/>
            <person name="Woyke T."/>
            <person name="Ryan C.M."/>
            <person name="Banfield J.F."/>
        </authorList>
    </citation>
    <scope>NUCLEOTIDE SEQUENCE [LARGE SCALE GENOMIC DNA]</scope>
</reference>
<sequence length="142" mass="15916">MSLNWKLYTNSTSPYLFSVKYPSTETPRVIDKVYTTVAFEITPNGDISTQNNGQTISFYQTNDPLKVVVEMAKVDLPSDYSVATFPETVGDEPAIEMMVTKPSDSSRALYIFVKHNEILYEIAGLSSDQNLPMLVQSLEFAK</sequence>
<dbReference type="Proteomes" id="UP000229896">
    <property type="component" value="Unassembled WGS sequence"/>
</dbReference>
<evidence type="ECO:0000313" key="2">
    <source>
        <dbReference type="Proteomes" id="UP000229896"/>
    </source>
</evidence>
<dbReference type="AlphaFoldDB" id="A0A2M6YC38"/>
<name>A0A2M6YC38_9BACT</name>
<accession>A0A2M6YC38</accession>
<evidence type="ECO:0000313" key="1">
    <source>
        <dbReference type="EMBL" id="PIU24249.1"/>
    </source>
</evidence>
<gene>
    <name evidence="1" type="ORF">COT12_02080</name>
</gene>
<comment type="caution">
    <text evidence="1">The sequence shown here is derived from an EMBL/GenBank/DDBJ whole genome shotgun (WGS) entry which is preliminary data.</text>
</comment>
<protein>
    <submittedName>
        <fullName evidence="1">Uncharacterized protein</fullName>
    </submittedName>
</protein>
<dbReference type="EMBL" id="PEXI01000064">
    <property type="protein sequence ID" value="PIU24249.1"/>
    <property type="molecule type" value="Genomic_DNA"/>
</dbReference>